<dbReference type="InterPro" id="IPR006439">
    <property type="entry name" value="HAD-SF_hydro_IA"/>
</dbReference>
<dbReference type="EMBL" id="CP029192">
    <property type="protein sequence ID" value="QES33424.1"/>
    <property type="molecule type" value="Genomic_DNA"/>
</dbReference>
<dbReference type="InterPro" id="IPR036412">
    <property type="entry name" value="HAD-like_sf"/>
</dbReference>
<dbReference type="Pfam" id="PF13419">
    <property type="entry name" value="HAD_2"/>
    <property type="match status" value="1"/>
</dbReference>
<dbReference type="SUPFAM" id="SSF56784">
    <property type="entry name" value="HAD-like"/>
    <property type="match status" value="1"/>
</dbReference>
<evidence type="ECO:0008006" key="3">
    <source>
        <dbReference type="Google" id="ProtNLM"/>
    </source>
</evidence>
<dbReference type="InterPro" id="IPR023198">
    <property type="entry name" value="PGP-like_dom2"/>
</dbReference>
<protein>
    <recommendedName>
        <fullName evidence="3">HAD family hydrolase</fullName>
    </recommendedName>
</protein>
<gene>
    <name evidence="1" type="ORF">DEJ48_08500</name>
</gene>
<name>A0A5P2BSH3_STRVZ</name>
<reference evidence="1 2" key="1">
    <citation type="submission" date="2018-05" db="EMBL/GenBank/DDBJ databases">
        <title>Streptomyces venezuelae.</title>
        <authorList>
            <person name="Kim W."/>
            <person name="Lee N."/>
            <person name="Cho B.-K."/>
        </authorList>
    </citation>
    <scope>NUCLEOTIDE SEQUENCE [LARGE SCALE GENOMIC DNA]</scope>
    <source>
        <strain evidence="1 2">ATCC 14584</strain>
    </source>
</reference>
<dbReference type="InterPro" id="IPR051806">
    <property type="entry name" value="HAD-like_SPP"/>
</dbReference>
<evidence type="ECO:0000313" key="1">
    <source>
        <dbReference type="EMBL" id="QES33424.1"/>
    </source>
</evidence>
<dbReference type="NCBIfam" id="TIGR01509">
    <property type="entry name" value="HAD-SF-IA-v3"/>
    <property type="match status" value="1"/>
</dbReference>
<dbReference type="InterPro" id="IPR041492">
    <property type="entry name" value="HAD_2"/>
</dbReference>
<sequence length="222" mass="23872">MSAYGLKEKHPASQRLIVLDFDGVLLDTERIALETWTVVLDEAGIDLPDGIPTHPDGTLARDALNGALTSLLGQERARTSWDVFEHENQRRADREPLAPATRSFLDHCRAGGHRLAVASGNAHSWVAGHLDRLGIRSHFASVSCAGRGLAPKPAPDVYLAALRHAGHTSHRALAVDDSFAGLRSAHTAGIPVAWFTARPAAARPPVPLAHRIQALDELNSIL</sequence>
<dbReference type="GO" id="GO:0050308">
    <property type="term" value="F:sugar-phosphatase activity"/>
    <property type="evidence" value="ECO:0007669"/>
    <property type="project" value="TreeGrafter"/>
</dbReference>
<dbReference type="SFLD" id="SFLDS00003">
    <property type="entry name" value="Haloacid_Dehalogenase"/>
    <property type="match status" value="1"/>
</dbReference>
<dbReference type="PANTHER" id="PTHR43481">
    <property type="entry name" value="FRUCTOSE-1-PHOSPHATE PHOSPHATASE"/>
    <property type="match status" value="1"/>
</dbReference>
<dbReference type="RefSeq" id="WP_150215573.1">
    <property type="nucleotide sequence ID" value="NZ_CP029192.1"/>
</dbReference>
<dbReference type="Proteomes" id="UP000322927">
    <property type="component" value="Chromosome"/>
</dbReference>
<dbReference type="PANTHER" id="PTHR43481:SF4">
    <property type="entry name" value="GLYCEROL-1-PHOSPHATE PHOSPHOHYDROLASE 1-RELATED"/>
    <property type="match status" value="1"/>
</dbReference>
<dbReference type="AlphaFoldDB" id="A0A5P2BSH3"/>
<dbReference type="SFLD" id="SFLDG01129">
    <property type="entry name" value="C1.5:_HAD__Beta-PGM__Phosphata"/>
    <property type="match status" value="1"/>
</dbReference>
<dbReference type="Gene3D" id="3.40.50.1000">
    <property type="entry name" value="HAD superfamily/HAD-like"/>
    <property type="match status" value="1"/>
</dbReference>
<dbReference type="Gene3D" id="1.10.150.240">
    <property type="entry name" value="Putative phosphatase, domain 2"/>
    <property type="match status" value="1"/>
</dbReference>
<dbReference type="OrthoDB" id="9793014at2"/>
<evidence type="ECO:0000313" key="2">
    <source>
        <dbReference type="Proteomes" id="UP000322927"/>
    </source>
</evidence>
<dbReference type="InterPro" id="IPR023214">
    <property type="entry name" value="HAD_sf"/>
</dbReference>
<proteinExistence type="predicted"/>
<accession>A0A5P2BSH3</accession>
<organism evidence="1 2">
    <name type="scientific">Streptomyces venezuelae</name>
    <dbReference type="NCBI Taxonomy" id="54571"/>
    <lineage>
        <taxon>Bacteria</taxon>
        <taxon>Bacillati</taxon>
        <taxon>Actinomycetota</taxon>
        <taxon>Actinomycetes</taxon>
        <taxon>Kitasatosporales</taxon>
        <taxon>Streptomycetaceae</taxon>
        <taxon>Streptomyces</taxon>
    </lineage>
</organism>